<protein>
    <submittedName>
        <fullName evidence="2">Putative ABC transporter membrane protein</fullName>
    </submittedName>
</protein>
<keyword evidence="1" id="KW-0472">Membrane</keyword>
<keyword evidence="1" id="KW-1133">Transmembrane helix</keyword>
<dbReference type="AlphaFoldDB" id="A0A0G3WGL5"/>
<dbReference type="Proteomes" id="UP000035337">
    <property type="component" value="Chromosome"/>
</dbReference>
<sequence>MTQENKNFAQGQNETSQPEAVVWKPNYKWLAKVAGIILAFVIVLFFTLNIVLKPYMRNIPSEITPWLNNGGAQTQTVR</sequence>
<reference evidence="2 3" key="1">
    <citation type="submission" date="2014-09" db="EMBL/GenBank/DDBJ databases">
        <title>Complete genome sequence of Endomicrobium proavitum.</title>
        <authorList>
            <person name="Zheng H."/>
        </authorList>
    </citation>
    <scope>NUCLEOTIDE SEQUENCE [LARGE SCALE GENOMIC DNA]</scope>
    <source>
        <strain evidence="2 3">Rsa215</strain>
    </source>
</reference>
<gene>
    <name evidence="2" type="ORF">Epro_0079</name>
</gene>
<proteinExistence type="predicted"/>
<accession>A0A0G3WGL5</accession>
<keyword evidence="3" id="KW-1185">Reference proteome</keyword>
<feature type="transmembrane region" description="Helical" evidence="1">
    <location>
        <begin position="29"/>
        <end position="52"/>
    </location>
</feature>
<dbReference type="KEGG" id="epo:Epro_0079"/>
<organism evidence="2 3">
    <name type="scientific">Endomicrobium proavitum</name>
    <dbReference type="NCBI Taxonomy" id="1408281"/>
    <lineage>
        <taxon>Bacteria</taxon>
        <taxon>Pseudomonadati</taxon>
        <taxon>Elusimicrobiota</taxon>
        <taxon>Endomicrobiia</taxon>
        <taxon>Endomicrobiales</taxon>
        <taxon>Endomicrobiaceae</taxon>
        <taxon>Endomicrobium</taxon>
    </lineage>
</organism>
<dbReference type="STRING" id="1408281.Epro_0079"/>
<evidence type="ECO:0000256" key="1">
    <source>
        <dbReference type="SAM" id="Phobius"/>
    </source>
</evidence>
<keyword evidence="1" id="KW-0812">Transmembrane</keyword>
<dbReference type="EMBL" id="CP009498">
    <property type="protein sequence ID" value="AKL97458.1"/>
    <property type="molecule type" value="Genomic_DNA"/>
</dbReference>
<evidence type="ECO:0000313" key="2">
    <source>
        <dbReference type="EMBL" id="AKL97458.1"/>
    </source>
</evidence>
<name>A0A0G3WGL5_9BACT</name>
<dbReference type="RefSeq" id="WP_052569560.1">
    <property type="nucleotide sequence ID" value="NZ_CP009498.1"/>
</dbReference>
<evidence type="ECO:0000313" key="3">
    <source>
        <dbReference type="Proteomes" id="UP000035337"/>
    </source>
</evidence>